<evidence type="ECO:0000256" key="1">
    <source>
        <dbReference type="SAM" id="MobiDB-lite"/>
    </source>
</evidence>
<accession>A0AAW9CMD5</accession>
<protein>
    <recommendedName>
        <fullName evidence="4">Histidine kinase</fullName>
    </recommendedName>
</protein>
<organism evidence="2 3">
    <name type="scientific">Burkholderia thailandensis</name>
    <dbReference type="NCBI Taxonomy" id="57975"/>
    <lineage>
        <taxon>Bacteria</taxon>
        <taxon>Pseudomonadati</taxon>
        <taxon>Pseudomonadota</taxon>
        <taxon>Betaproteobacteria</taxon>
        <taxon>Burkholderiales</taxon>
        <taxon>Burkholderiaceae</taxon>
        <taxon>Burkholderia</taxon>
        <taxon>pseudomallei group</taxon>
    </lineage>
</organism>
<evidence type="ECO:0000313" key="3">
    <source>
        <dbReference type="Proteomes" id="UP001272137"/>
    </source>
</evidence>
<evidence type="ECO:0000313" key="2">
    <source>
        <dbReference type="EMBL" id="MDW9252115.1"/>
    </source>
</evidence>
<dbReference type="EMBL" id="QXCT01000001">
    <property type="protein sequence ID" value="MDW9252115.1"/>
    <property type="molecule type" value="Genomic_DNA"/>
</dbReference>
<sequence>MADSVGARPPARCATHGGPSRAARASRYRNVGAGLAQTRAHAIHFFAKSAVTN</sequence>
<comment type="caution">
    <text evidence="2">The sequence shown here is derived from an EMBL/GenBank/DDBJ whole genome shotgun (WGS) entry which is preliminary data.</text>
</comment>
<feature type="region of interest" description="Disordered" evidence="1">
    <location>
        <begin position="1"/>
        <end position="25"/>
    </location>
</feature>
<reference evidence="2" key="1">
    <citation type="submission" date="2018-08" db="EMBL/GenBank/DDBJ databases">
        <title>Identification of Burkholderia cepacia strains that express a Burkholderia pseudomallei-like capsular polysaccharide.</title>
        <authorList>
            <person name="Burtnick M.N."/>
            <person name="Vongsouvath M."/>
            <person name="Newton P."/>
            <person name="Wuthiekanun V."/>
            <person name="Limmathurotsakul D."/>
            <person name="Brett P.J."/>
            <person name="Chantratita N."/>
            <person name="Dance D.A."/>
        </authorList>
    </citation>
    <scope>NUCLEOTIDE SEQUENCE</scope>
    <source>
        <strain evidence="2">SBXCC001</strain>
    </source>
</reference>
<dbReference type="Proteomes" id="UP001272137">
    <property type="component" value="Unassembled WGS sequence"/>
</dbReference>
<name>A0AAW9CMD5_BURTH</name>
<dbReference type="AlphaFoldDB" id="A0AAW9CMD5"/>
<evidence type="ECO:0008006" key="4">
    <source>
        <dbReference type="Google" id="ProtNLM"/>
    </source>
</evidence>
<gene>
    <name evidence="2" type="ORF">C7S16_5930</name>
</gene>
<proteinExistence type="predicted"/>